<accession>A0A4R2NWM5</accession>
<feature type="region of interest" description="Disordered" evidence="1">
    <location>
        <begin position="1"/>
        <end position="35"/>
    </location>
</feature>
<gene>
    <name evidence="3" type="ORF">EV656_102358</name>
</gene>
<dbReference type="Proteomes" id="UP000295733">
    <property type="component" value="Unassembled WGS sequence"/>
</dbReference>
<dbReference type="AlphaFoldDB" id="A0A4R2NWM5"/>
<reference evidence="3 4" key="1">
    <citation type="submission" date="2019-03" db="EMBL/GenBank/DDBJ databases">
        <title>Genomic Encyclopedia of Type Strains, Phase IV (KMG-IV): sequencing the most valuable type-strain genomes for metagenomic binning, comparative biology and taxonomic classification.</title>
        <authorList>
            <person name="Goeker M."/>
        </authorList>
    </citation>
    <scope>NUCLEOTIDE SEQUENCE [LARGE SCALE GENOMIC DNA]</scope>
    <source>
        <strain evidence="3 4">DSM 2781</strain>
    </source>
</reference>
<evidence type="ECO:0000259" key="2">
    <source>
        <dbReference type="Pfam" id="PF13403"/>
    </source>
</evidence>
<dbReference type="SUPFAM" id="SSF51294">
    <property type="entry name" value="Hedgehog/intein (Hint) domain"/>
    <property type="match status" value="1"/>
</dbReference>
<dbReference type="EMBL" id="SLXL01000002">
    <property type="protein sequence ID" value="TCP26392.1"/>
    <property type="molecule type" value="Genomic_DNA"/>
</dbReference>
<feature type="compositionally biased region" description="Basic and acidic residues" evidence="1">
    <location>
        <begin position="1"/>
        <end position="20"/>
    </location>
</feature>
<dbReference type="Pfam" id="PF13403">
    <property type="entry name" value="Hint_2"/>
    <property type="match status" value="1"/>
</dbReference>
<comment type="caution">
    <text evidence="3">The sequence shown here is derived from an EMBL/GenBank/DDBJ whole genome shotgun (WGS) entry which is preliminary data.</text>
</comment>
<sequence length="262" mass="28206">MGSHDRRAAELAAQRLDHTGKKTGNARLDRRPQRSMPLMRRYEAAGLVSADKVAERVRILPADPHLDEAFCAFTHGTLIATPDGPVAVEDLVPGMLVRTADAGLRPLVWIGSTLLPPAPESGPQMTRFIAEGLGIDRPMADLVLGPRARVVSQHHGCHALCGGPSALVPAATLTDGHAVISLRVVRPMRVYHLGLLRHHILVANGVEVESYHPGENAMARLDPSLQEAFLELFPHLHGTGDFGPLVMPRLSTHEAESLRGAA</sequence>
<dbReference type="InterPro" id="IPR028992">
    <property type="entry name" value="Hedgehog/Intein_dom"/>
</dbReference>
<evidence type="ECO:0000256" key="1">
    <source>
        <dbReference type="SAM" id="MobiDB-lite"/>
    </source>
</evidence>
<dbReference type="RefSeq" id="WP_132600358.1">
    <property type="nucleotide sequence ID" value="NZ_NRRP01000008.1"/>
</dbReference>
<name>A0A4R2NWM5_RHOAD</name>
<evidence type="ECO:0000313" key="3">
    <source>
        <dbReference type="EMBL" id="TCP26392.1"/>
    </source>
</evidence>
<dbReference type="OrthoDB" id="6305173at2"/>
<proteinExistence type="predicted"/>
<evidence type="ECO:0000313" key="4">
    <source>
        <dbReference type="Proteomes" id="UP000295733"/>
    </source>
</evidence>
<dbReference type="InterPro" id="IPR036844">
    <property type="entry name" value="Hint_dom_sf"/>
</dbReference>
<protein>
    <submittedName>
        <fullName evidence="3">Hint domain-containing protein</fullName>
    </submittedName>
</protein>
<feature type="domain" description="Hedgehog/Intein (Hint)" evidence="2">
    <location>
        <begin position="71"/>
        <end position="214"/>
    </location>
</feature>
<keyword evidence="4" id="KW-1185">Reference proteome</keyword>
<organism evidence="3 4">
    <name type="scientific">Rhodovulum adriaticum</name>
    <name type="common">Rhodopseudomonas adriatica</name>
    <dbReference type="NCBI Taxonomy" id="35804"/>
    <lineage>
        <taxon>Bacteria</taxon>
        <taxon>Pseudomonadati</taxon>
        <taxon>Pseudomonadota</taxon>
        <taxon>Alphaproteobacteria</taxon>
        <taxon>Rhodobacterales</taxon>
        <taxon>Paracoccaceae</taxon>
        <taxon>Rhodovulum</taxon>
    </lineage>
</organism>